<keyword evidence="6" id="KW-0961">Cell wall biogenesis/degradation</keyword>
<dbReference type="InterPro" id="IPR001967">
    <property type="entry name" value="Peptidase_S11_N"/>
</dbReference>
<dbReference type="SUPFAM" id="SSF56601">
    <property type="entry name" value="beta-lactamase/transpeptidase-like"/>
    <property type="match status" value="1"/>
</dbReference>
<dbReference type="RefSeq" id="WP_268879744.1">
    <property type="nucleotide sequence ID" value="NZ_CP114029.1"/>
</dbReference>
<evidence type="ECO:0000256" key="2">
    <source>
        <dbReference type="ARBA" id="ARBA00022729"/>
    </source>
</evidence>
<evidence type="ECO:0000259" key="8">
    <source>
        <dbReference type="PROSITE" id="PS51724"/>
    </source>
</evidence>
<dbReference type="Gene3D" id="3.40.710.10">
    <property type="entry name" value="DD-peptidase/beta-lactamase superfamily"/>
    <property type="match status" value="1"/>
</dbReference>
<feature type="domain" description="SPOR" evidence="8">
    <location>
        <begin position="427"/>
        <end position="511"/>
    </location>
</feature>
<keyword evidence="2" id="KW-0732">Signal</keyword>
<dbReference type="InterPro" id="IPR018044">
    <property type="entry name" value="Peptidase_S11"/>
</dbReference>
<dbReference type="InterPro" id="IPR036680">
    <property type="entry name" value="SPOR-like_sf"/>
</dbReference>
<keyword evidence="9" id="KW-0645">Protease</keyword>
<dbReference type="Proteomes" id="UP001164020">
    <property type="component" value="Chromosome"/>
</dbReference>
<dbReference type="PANTHER" id="PTHR21581">
    <property type="entry name" value="D-ALANYL-D-ALANINE CARBOXYPEPTIDASE"/>
    <property type="match status" value="1"/>
</dbReference>
<gene>
    <name evidence="9" type="ORF">OH818_17155</name>
</gene>
<dbReference type="SUPFAM" id="SSF110997">
    <property type="entry name" value="Sporulation related repeat"/>
    <property type="match status" value="1"/>
</dbReference>
<dbReference type="GO" id="GO:0004180">
    <property type="term" value="F:carboxypeptidase activity"/>
    <property type="evidence" value="ECO:0007669"/>
    <property type="project" value="UniProtKB-KW"/>
</dbReference>
<dbReference type="PRINTS" id="PR00725">
    <property type="entry name" value="DADACBPTASE1"/>
</dbReference>
<evidence type="ECO:0000256" key="5">
    <source>
        <dbReference type="ARBA" id="ARBA00022984"/>
    </source>
</evidence>
<keyword evidence="5" id="KW-0573">Peptidoglycan synthesis</keyword>
<dbReference type="Pfam" id="PF05036">
    <property type="entry name" value="SPOR"/>
    <property type="match status" value="1"/>
</dbReference>
<dbReference type="EMBL" id="CP114029">
    <property type="protein sequence ID" value="WAP67291.1"/>
    <property type="molecule type" value="Genomic_DNA"/>
</dbReference>
<keyword evidence="4" id="KW-0133">Cell shape</keyword>
<evidence type="ECO:0000256" key="7">
    <source>
        <dbReference type="RuleBase" id="RU004016"/>
    </source>
</evidence>
<sequence>MSFCVPLNLSQFRRAARSFITLATTAALGVGILVTGVTAEAKAANPKYAGFVIDANNGKVLYQDRADEYRYPASLTKMMTLYLTFEALKSGKINKGDKMPVSAYAAGRPPSKLGLRTGSTITVEEAIYSLVTRSANDAAVVLAEFLGGSESNFAKRMTDKAHRLGMSRTQFRNANGLPNAEQRSTARDMATLGIALREHFPEYYGYFSTRSFSFRGQRIGNHNRVLNRYNGVDGIKTGYINASGFNLVTSVKTDGKNVVAAVFGGNSGRSRDDHMVDLLKRTMPLASRRDGGPLIAAKPNPNVVVAAVEPDLPKKGPIPDFRPNAGGISIDDRIAMAYGSDEGDQIAARMPMPTARPLMGRDAIRAALVDERPTASSAAAAILPLARPAAQSGGKAVSAGLMREVGDVDVQATGSVARNVPAMVVQPSKPSPWVVQIAATESASQAMTMLNKAKSALGSQLASAEPFTESVDTGGGTLYRARFAGFDNKDQAWKACAALKRSSFNCYAVAN</sequence>
<keyword evidence="9" id="KW-0121">Carboxypeptidase</keyword>
<keyword evidence="3" id="KW-0378">Hydrolase</keyword>
<dbReference type="InterPro" id="IPR012338">
    <property type="entry name" value="Beta-lactam/transpept-like"/>
</dbReference>
<dbReference type="PROSITE" id="PS51724">
    <property type="entry name" value="SPOR"/>
    <property type="match status" value="1"/>
</dbReference>
<reference evidence="9" key="1">
    <citation type="submission" date="2022-12" db="EMBL/GenBank/DDBJ databases">
        <title>Jiella pelagia sp. nov., isolated from phosphonate enriched culture of Northwest Pacific surface seawater.</title>
        <authorList>
            <person name="Shin D.Y."/>
            <person name="Hwang C.Y."/>
        </authorList>
    </citation>
    <scope>NUCLEOTIDE SEQUENCE</scope>
    <source>
        <strain evidence="9">HL-NP1</strain>
    </source>
</reference>
<evidence type="ECO:0000256" key="4">
    <source>
        <dbReference type="ARBA" id="ARBA00022960"/>
    </source>
</evidence>
<dbReference type="InterPro" id="IPR007730">
    <property type="entry name" value="SPOR-like_dom"/>
</dbReference>
<evidence type="ECO:0000256" key="1">
    <source>
        <dbReference type="ARBA" id="ARBA00007164"/>
    </source>
</evidence>
<dbReference type="Pfam" id="PF00768">
    <property type="entry name" value="Peptidase_S11"/>
    <property type="match status" value="1"/>
</dbReference>
<evidence type="ECO:0000256" key="3">
    <source>
        <dbReference type="ARBA" id="ARBA00022801"/>
    </source>
</evidence>
<dbReference type="PANTHER" id="PTHR21581:SF6">
    <property type="entry name" value="TRAFFICKING PROTEIN PARTICLE COMPLEX SUBUNIT 12"/>
    <property type="match status" value="1"/>
</dbReference>
<name>A0ABY7BU71_9HYPH</name>
<organism evidence="9 10">
    <name type="scientific">Jiella pelagia</name>
    <dbReference type="NCBI Taxonomy" id="2986949"/>
    <lineage>
        <taxon>Bacteria</taxon>
        <taxon>Pseudomonadati</taxon>
        <taxon>Pseudomonadota</taxon>
        <taxon>Alphaproteobacteria</taxon>
        <taxon>Hyphomicrobiales</taxon>
        <taxon>Aurantimonadaceae</taxon>
        <taxon>Jiella</taxon>
    </lineage>
</organism>
<evidence type="ECO:0000313" key="10">
    <source>
        <dbReference type="Proteomes" id="UP001164020"/>
    </source>
</evidence>
<evidence type="ECO:0000313" key="9">
    <source>
        <dbReference type="EMBL" id="WAP67291.1"/>
    </source>
</evidence>
<protein>
    <submittedName>
        <fullName evidence="9">D-alanyl-D-alanine carboxypeptidase</fullName>
    </submittedName>
</protein>
<proteinExistence type="inferred from homology"/>
<comment type="similarity">
    <text evidence="1 7">Belongs to the peptidase S11 family.</text>
</comment>
<accession>A0ABY7BU71</accession>
<evidence type="ECO:0000256" key="6">
    <source>
        <dbReference type="ARBA" id="ARBA00023316"/>
    </source>
</evidence>
<keyword evidence="10" id="KW-1185">Reference proteome</keyword>
<dbReference type="Gene3D" id="3.30.70.1070">
    <property type="entry name" value="Sporulation related repeat"/>
    <property type="match status" value="1"/>
</dbReference>